<dbReference type="PANTHER" id="PTHR10039:SF5">
    <property type="entry name" value="NACHT DOMAIN-CONTAINING PROTEIN"/>
    <property type="match status" value="1"/>
</dbReference>
<feature type="domain" description="Nephrocystin 3-like N-terminal" evidence="3">
    <location>
        <begin position="427"/>
        <end position="606"/>
    </location>
</feature>
<evidence type="ECO:0000256" key="1">
    <source>
        <dbReference type="ARBA" id="ARBA00022737"/>
    </source>
</evidence>
<organism evidence="4 5">
    <name type="scientific">Cytospora schulzeri</name>
    <dbReference type="NCBI Taxonomy" id="448051"/>
    <lineage>
        <taxon>Eukaryota</taxon>
        <taxon>Fungi</taxon>
        <taxon>Dikarya</taxon>
        <taxon>Ascomycota</taxon>
        <taxon>Pezizomycotina</taxon>
        <taxon>Sordariomycetes</taxon>
        <taxon>Sordariomycetidae</taxon>
        <taxon>Diaporthales</taxon>
        <taxon>Cytosporaceae</taxon>
        <taxon>Cytospora</taxon>
    </lineage>
</organism>
<dbReference type="EMBL" id="LKEA01000059">
    <property type="protein sequence ID" value="ROV90935.1"/>
    <property type="molecule type" value="Genomic_DNA"/>
</dbReference>
<dbReference type="InterPro" id="IPR056884">
    <property type="entry name" value="NPHP3-like_N"/>
</dbReference>
<feature type="compositionally biased region" description="Acidic residues" evidence="2">
    <location>
        <begin position="1180"/>
        <end position="1201"/>
    </location>
</feature>
<feature type="region of interest" description="Disordered" evidence="2">
    <location>
        <begin position="1259"/>
        <end position="1281"/>
    </location>
</feature>
<dbReference type="Pfam" id="PF24883">
    <property type="entry name" value="NPHP3_N"/>
    <property type="match status" value="1"/>
</dbReference>
<evidence type="ECO:0000313" key="5">
    <source>
        <dbReference type="Proteomes" id="UP000283895"/>
    </source>
</evidence>
<dbReference type="SUPFAM" id="SSF52540">
    <property type="entry name" value="P-loop containing nucleoside triphosphate hydrolases"/>
    <property type="match status" value="1"/>
</dbReference>
<comment type="caution">
    <text evidence="4">The sequence shown here is derived from an EMBL/GenBank/DDBJ whole genome shotgun (WGS) entry which is preliminary data.</text>
</comment>
<dbReference type="PANTHER" id="PTHR10039">
    <property type="entry name" value="AMELOGENIN"/>
    <property type="match status" value="1"/>
</dbReference>
<keyword evidence="1" id="KW-0677">Repeat</keyword>
<evidence type="ECO:0000313" key="4">
    <source>
        <dbReference type="EMBL" id="ROV90935.1"/>
    </source>
</evidence>
<dbReference type="Gene3D" id="1.25.40.20">
    <property type="entry name" value="Ankyrin repeat-containing domain"/>
    <property type="match status" value="1"/>
</dbReference>
<dbReference type="Gene3D" id="3.40.50.300">
    <property type="entry name" value="P-loop containing nucleotide triphosphate hydrolases"/>
    <property type="match status" value="1"/>
</dbReference>
<dbReference type="InterPro" id="IPR036770">
    <property type="entry name" value="Ankyrin_rpt-contain_sf"/>
</dbReference>
<feature type="compositionally biased region" description="Acidic residues" evidence="2">
    <location>
        <begin position="1259"/>
        <end position="1272"/>
    </location>
</feature>
<reference evidence="4 5" key="1">
    <citation type="submission" date="2015-09" db="EMBL/GenBank/DDBJ databases">
        <title>Host preference determinants of Valsa canker pathogens revealed by comparative genomics.</title>
        <authorList>
            <person name="Yin Z."/>
            <person name="Huang L."/>
        </authorList>
    </citation>
    <scope>NUCLEOTIDE SEQUENCE [LARGE SCALE GENOMIC DNA]</scope>
    <source>
        <strain evidence="4 5">03-1</strain>
    </source>
</reference>
<evidence type="ECO:0000259" key="3">
    <source>
        <dbReference type="Pfam" id="PF24883"/>
    </source>
</evidence>
<sequence>MPLSAEKTVFRLRRCPWDKDVSGLQELLSNALQDVPKKDIRIQSLAADYGVCNTTKTATLMFRKLPSLVTEQPKQKQWKISLDDGSTGLLLDIDFGGFTPLNDPEPEKHEFDCIVISGLASHPFGSWQPKGNDKDYMWIRDTLPRQLPHIRAILYGYDTTLVNSYSFQSIPEVANTLIDHLMPAGWQSSEMKPLVFLAHSLGGIVLKQMLVLLNKSENLRQLMLNRARGGILFGVPSQGMTQGPLLAMVKGRPNETLVRDLAKGSPFLRDLDIAFSSIGHNLRMGFHWAYETKESRTVEQLEDGSFSRTGPRQVLVTRESATRGLCGTYRDEVFNIDEDHSEMVKFRDGSSICELVVLKRLESICKAQRDPQTAMPRRMATVTKRKKPDGQRETTLRKEWTTKDFQESFYVPEWDGRFNIIEERSPGTCEWFMEDWRTPFFDWRQKHENGLFWIHGKPGSGKSTLMKYIATDSGVDDYLGQHVSGVTEIKVRHFFHGRGTVLQKSFEGMLKSILYQIIRYFPSLAEHLRPMLRGKPRPDLHGGWTVNELQRCLHLLLNQNDDVIRILILIDAVDEYDGGPEFMAKFIKGLLDAAGERTCVKVLVSSVHWSDFLDEDGSTPSITLEDYNHIDISLYCQNRVSHLDPDTQKRLEDLIPDIVERAQGLFIWAQMALEQLIVEEDDEQAPELLQSLPVDLSDYYTTIIQNIKFEDRRDAYVMFQFAHIMANPDRSECKVHFMDLLRALAISRCSTYKECKRKLKELDSRVFPGNLSEVALRAKAAGFATTVGALISLDLYDGWLFEITANHEFIEEQINRISVCSGGLIQILRPKARSLQERIHDRLPSLEDDVDPWTRCVQFSHQTVKDFVETPKFKELLFDDEASSVLENGYSFLAKTYLTRGRPELAENYCHLAEETTGQSLAEFVKTMDKKAFDKLAAIPFEYRFFQDTFWCGVMLPRDPLSFAVSYDLSLCAEDLIREDPGRVKNTPHALLKGWPFFTQVASSHCRIINRLLQEGYTLEESKKEFQDMMWIIGAMPYNSKKRASTYHPWLGPFMKLKAGILLEMGQDPNVLLYGQREMPDTRVKFTSVTWRAMHVADADFAEVLVRHGADVNLEDERGNTPLDWLLAHQDKKNLKARGLSHELFLCAPKPGVSMLRVIHSKIMFLIPRPQPKREHAEEEKEEDAEQSYEDNEEQTDEDDGERTVVDDRERIGLEDAEQLEEDNTEQSEEDNAEQPEEVDPEPEEQDPYLEAIAEDLGECLEEQDTRSDEEEVRSPTESTVAFSIIGSEIFSTGPHRGFTQYQTELEDELEEIELFLQRTGLSSSADSIQEEVKPRRLSKFFKRLSVNGTV</sequence>
<feature type="region of interest" description="Disordered" evidence="2">
    <location>
        <begin position="1170"/>
        <end position="1246"/>
    </location>
</feature>
<feature type="region of interest" description="Disordered" evidence="2">
    <location>
        <begin position="369"/>
        <end position="392"/>
    </location>
</feature>
<dbReference type="Proteomes" id="UP000283895">
    <property type="component" value="Unassembled WGS sequence"/>
</dbReference>
<name>A0A423VJ02_9PEZI</name>
<evidence type="ECO:0000256" key="2">
    <source>
        <dbReference type="SAM" id="MobiDB-lite"/>
    </source>
</evidence>
<gene>
    <name evidence="4" type="ORF">VMCG_09991</name>
</gene>
<keyword evidence="5" id="KW-1185">Reference proteome</keyword>
<dbReference type="InterPro" id="IPR029058">
    <property type="entry name" value="AB_hydrolase_fold"/>
</dbReference>
<feature type="compositionally biased region" description="Basic and acidic residues" evidence="2">
    <location>
        <begin position="1202"/>
        <end position="1214"/>
    </location>
</feature>
<proteinExistence type="predicted"/>
<accession>A0A423VJ02</accession>
<dbReference type="OrthoDB" id="1658288at2759"/>
<dbReference type="SUPFAM" id="SSF53474">
    <property type="entry name" value="alpha/beta-Hydrolases"/>
    <property type="match status" value="1"/>
</dbReference>
<protein>
    <recommendedName>
        <fullName evidence="3">Nephrocystin 3-like N-terminal domain-containing protein</fullName>
    </recommendedName>
</protein>
<feature type="compositionally biased region" description="Acidic residues" evidence="2">
    <location>
        <begin position="1215"/>
        <end position="1246"/>
    </location>
</feature>
<dbReference type="InterPro" id="IPR027417">
    <property type="entry name" value="P-loop_NTPase"/>
</dbReference>
<dbReference type="SUPFAM" id="SSF48403">
    <property type="entry name" value="Ankyrin repeat"/>
    <property type="match status" value="1"/>
</dbReference>